<accession>A0ABX6YLA9</accession>
<evidence type="ECO:0000313" key="3">
    <source>
        <dbReference type="EMBL" id="QPZ39561.1"/>
    </source>
</evidence>
<keyword evidence="4" id="KW-1185">Reference proteome</keyword>
<proteinExistence type="predicted"/>
<keyword evidence="2" id="KW-0812">Transmembrane</keyword>
<protein>
    <submittedName>
        <fullName evidence="3">Uncharacterized protein</fullName>
    </submittedName>
</protein>
<feature type="transmembrane region" description="Helical" evidence="2">
    <location>
        <begin position="182"/>
        <end position="205"/>
    </location>
</feature>
<evidence type="ECO:0000256" key="1">
    <source>
        <dbReference type="SAM" id="MobiDB-lite"/>
    </source>
</evidence>
<dbReference type="Proteomes" id="UP000662814">
    <property type="component" value="Chromosome"/>
</dbReference>
<dbReference type="Pfam" id="PF19779">
    <property type="entry name" value="DUF6264"/>
    <property type="match status" value="1"/>
</dbReference>
<sequence length="219" mass="24469">MSDNEPSDPDRPERPRFGEYSNEKPARPQFGEYASPEEQRAAIRVPATEDNESVPIESHGDEKKTPEHADRLHPHMPANRHPQAKSTMADDDPVAEARRRTDRFSTFLLLGVGLFSVLSTAPSLLQLPRMLTEAYSQFGMGEYTNTSLGTTIGWVILVIYAGLWIAALVLSLRRLAARKRTWWVPFVIGVVANLVYIILLTVAMVNDPAFMQYVNGMSG</sequence>
<name>A0ABX6YLA9_9MICO</name>
<evidence type="ECO:0000313" key="4">
    <source>
        <dbReference type="Proteomes" id="UP000662814"/>
    </source>
</evidence>
<organism evidence="3 4">
    <name type="scientific">Paramicrobacterium chengjingii</name>
    <dbReference type="NCBI Taxonomy" id="2769067"/>
    <lineage>
        <taxon>Bacteria</taxon>
        <taxon>Bacillati</taxon>
        <taxon>Actinomycetota</taxon>
        <taxon>Actinomycetes</taxon>
        <taxon>Micrococcales</taxon>
        <taxon>Microbacteriaceae</taxon>
        <taxon>Paramicrobacterium</taxon>
    </lineage>
</organism>
<reference evidence="3 4" key="1">
    <citation type="submission" date="2020-12" db="EMBL/GenBank/DDBJ databases">
        <title>Microbacterium sp. HY060.</title>
        <authorList>
            <person name="Zhou J."/>
        </authorList>
    </citation>
    <scope>NUCLEOTIDE SEQUENCE [LARGE SCALE GENOMIC DNA]</scope>
    <source>
        <strain evidence="3 4">HY60</strain>
    </source>
</reference>
<keyword evidence="2" id="KW-1133">Transmembrane helix</keyword>
<dbReference type="InterPro" id="IPR046231">
    <property type="entry name" value="DUF6264"/>
</dbReference>
<evidence type="ECO:0000256" key="2">
    <source>
        <dbReference type="SAM" id="Phobius"/>
    </source>
</evidence>
<gene>
    <name evidence="3" type="ORF">HCR76_05760</name>
</gene>
<dbReference type="EMBL" id="CP061169">
    <property type="protein sequence ID" value="QPZ39561.1"/>
    <property type="molecule type" value="Genomic_DNA"/>
</dbReference>
<feature type="compositionally biased region" description="Basic and acidic residues" evidence="1">
    <location>
        <begin position="8"/>
        <end position="26"/>
    </location>
</feature>
<feature type="transmembrane region" description="Helical" evidence="2">
    <location>
        <begin position="147"/>
        <end position="170"/>
    </location>
</feature>
<feature type="compositionally biased region" description="Basic and acidic residues" evidence="1">
    <location>
        <begin position="58"/>
        <end position="73"/>
    </location>
</feature>
<feature type="transmembrane region" description="Helical" evidence="2">
    <location>
        <begin position="107"/>
        <end position="127"/>
    </location>
</feature>
<feature type="region of interest" description="Disordered" evidence="1">
    <location>
        <begin position="1"/>
        <end position="96"/>
    </location>
</feature>
<keyword evidence="2" id="KW-0472">Membrane</keyword>
<dbReference type="RefSeq" id="WP_166989057.1">
    <property type="nucleotide sequence ID" value="NZ_CP061169.1"/>
</dbReference>